<comment type="caution">
    <text evidence="1">The sequence shown here is derived from an EMBL/GenBank/DDBJ whole genome shotgun (WGS) entry which is preliminary data.</text>
</comment>
<proteinExistence type="predicted"/>
<gene>
    <name evidence="1" type="ORF">HNR10_006008</name>
</gene>
<dbReference type="AlphaFoldDB" id="A0A7Z0EUF0"/>
<evidence type="ECO:0000313" key="2">
    <source>
        <dbReference type="Proteomes" id="UP000572051"/>
    </source>
</evidence>
<reference evidence="1 2" key="1">
    <citation type="submission" date="2020-07" db="EMBL/GenBank/DDBJ databases">
        <title>Sequencing the genomes of 1000 actinobacteria strains.</title>
        <authorList>
            <person name="Klenk H.-P."/>
        </authorList>
    </citation>
    <scope>NUCLEOTIDE SEQUENCE [LARGE SCALE GENOMIC DNA]</scope>
    <source>
        <strain evidence="1 2">DSM 44442</strain>
    </source>
</reference>
<organism evidence="1 2">
    <name type="scientific">Nocardiopsis aegyptia</name>
    <dbReference type="NCBI Taxonomy" id="220378"/>
    <lineage>
        <taxon>Bacteria</taxon>
        <taxon>Bacillati</taxon>
        <taxon>Actinomycetota</taxon>
        <taxon>Actinomycetes</taxon>
        <taxon>Streptosporangiales</taxon>
        <taxon>Nocardiopsidaceae</taxon>
        <taxon>Nocardiopsis</taxon>
    </lineage>
</organism>
<name>A0A7Z0EUF0_9ACTN</name>
<protein>
    <submittedName>
        <fullName evidence="1">Uncharacterized protein</fullName>
    </submittedName>
</protein>
<dbReference type="EMBL" id="JACCFS010000001">
    <property type="protein sequence ID" value="NYJ38127.1"/>
    <property type="molecule type" value="Genomic_DNA"/>
</dbReference>
<sequence>MATFESVWRSIEACSGQVFHTKRGIPFSYDVRHGQVHLANTNRILPRTDFARAHALMPLSGPGQLQDLQGPSYIFGILTDRRIGA</sequence>
<keyword evidence="2" id="KW-1185">Reference proteome</keyword>
<accession>A0A7Z0EUF0</accession>
<evidence type="ECO:0000313" key="1">
    <source>
        <dbReference type="EMBL" id="NYJ38127.1"/>
    </source>
</evidence>
<dbReference type="Proteomes" id="UP000572051">
    <property type="component" value="Unassembled WGS sequence"/>
</dbReference>